<dbReference type="InterPro" id="IPR000560">
    <property type="entry name" value="His_Pase_clade-2"/>
</dbReference>
<dbReference type="InterPro" id="IPR050645">
    <property type="entry name" value="Histidine_acid_phosphatase"/>
</dbReference>
<dbReference type="Gene3D" id="3.40.50.1240">
    <property type="entry name" value="Phosphoglycerate mutase-like"/>
    <property type="match status" value="1"/>
</dbReference>
<accession>I2CRJ4</accession>
<feature type="non-terminal residue" evidence="5">
    <location>
        <position position="467"/>
    </location>
</feature>
<feature type="transmembrane region" description="Helical" evidence="3">
    <location>
        <begin position="414"/>
        <end position="435"/>
    </location>
</feature>
<dbReference type="EMBL" id="JU980464">
    <property type="protein sequence ID" value="AFJ69527.1"/>
    <property type="molecule type" value="mRNA"/>
</dbReference>
<keyword evidence="2 5" id="KW-0378">Hydrolase</keyword>
<protein>
    <submittedName>
        <fullName evidence="5">Acid phosphatase</fullName>
        <ecNumber evidence="5">3.1.3.2</ecNumber>
    </submittedName>
</protein>
<keyword evidence="3" id="KW-0472">Membrane</keyword>
<dbReference type="PANTHER" id="PTHR11567:SF110">
    <property type="entry name" value="2-PHOSPHOXYLOSE PHOSPHATASE 1"/>
    <property type="match status" value="1"/>
</dbReference>
<dbReference type="PANTHER" id="PTHR11567">
    <property type="entry name" value="ACID PHOSPHATASE-RELATED"/>
    <property type="match status" value="1"/>
</dbReference>
<dbReference type="SUPFAM" id="SSF53254">
    <property type="entry name" value="Phosphoglycerate mutase-like"/>
    <property type="match status" value="1"/>
</dbReference>
<organism evidence="5">
    <name type="scientific">Nannochloropsis gaditana (strain CCMP526)</name>
    <name type="common">Green microalga</name>
    <name type="synonym">Microchloropsis gaditana</name>
    <dbReference type="NCBI Taxonomy" id="1093141"/>
    <lineage>
        <taxon>Eukaryota</taxon>
        <taxon>Sar</taxon>
        <taxon>Stramenopiles</taxon>
        <taxon>Ochrophyta</taxon>
        <taxon>Eustigmatophyceae</taxon>
        <taxon>Eustigmatales</taxon>
        <taxon>Monodopsidaceae</taxon>
        <taxon>Nannochloropsis</taxon>
    </lineage>
</organism>
<dbReference type="GO" id="GO:0003993">
    <property type="term" value="F:acid phosphatase activity"/>
    <property type="evidence" value="ECO:0007669"/>
    <property type="project" value="UniProtKB-EC"/>
</dbReference>
<sequence length="467" mass="50428">MRGLLLLLGLRLLAADLIQVQVISRAGAHKWHFPSKQWRQESAALLPAGFVGMEELGQVLKARYIGLAASMPLANVSDIYQFGDALIRTMAREQTVQSADAITYGVWSPVGRAVRGAPLTGGHQAVPVFTISPAMDYLLSAYRACPMVDFVVDTFMNGSDYQKKENATLGIRTQLGTLLNMSSELIMMPQLYDRVVLATLYGDMPSAGEILPALSPEQMVALEDMANFVEHGKFSPTETGILCGGPLLSEIFGRMEAMIGESPYRRVPFLGYIGTHSTLNCLLSILNASDPAVAPKIHPYGSSLIFELHKEGDDYYLNTLFLSGGSMDFRPVHLGTNPDGPCGNRNMLCPLEEAQAILKERLTPSLVDWCDACGSYFMPACNQALQIKMSSALNMTSPVPKGDKKGRGRRLNPVGAAFIGLFAGILLAVLVAVFGPKVGQIWANRRDGGAYHPRGEEMDGGGGGIEA</sequence>
<keyword evidence="3" id="KW-0812">Transmembrane</keyword>
<keyword evidence="4" id="KW-0732">Signal</keyword>
<dbReference type="AlphaFoldDB" id="I2CRJ4"/>
<dbReference type="EC" id="3.1.3.2" evidence="5"/>
<evidence type="ECO:0000256" key="1">
    <source>
        <dbReference type="ARBA" id="ARBA00005375"/>
    </source>
</evidence>
<reference evidence="5" key="2">
    <citation type="journal article" date="2012" name="Nat. Commun.">
        <title>Draft genome sequence and genetic transformation of the oleaginous alga Nannochloropis gaditana.</title>
        <authorList>
            <person name="Radakovits R."/>
            <person name="Jinkerson R.E."/>
            <person name="Fuerstenberg S.I."/>
            <person name="Tae H."/>
            <person name="Settlage R.E."/>
            <person name="Boore J.L."/>
            <person name="Posewitz M.C."/>
        </authorList>
    </citation>
    <scope>NUCLEOTIDE SEQUENCE</scope>
    <source>
        <strain evidence="5">CCMP526</strain>
    </source>
</reference>
<name>I2CRJ4_NANGC</name>
<evidence type="ECO:0000256" key="2">
    <source>
        <dbReference type="ARBA" id="ARBA00022801"/>
    </source>
</evidence>
<evidence type="ECO:0000313" key="5">
    <source>
        <dbReference type="EMBL" id="AFJ69527.1"/>
    </source>
</evidence>
<feature type="signal peptide" evidence="4">
    <location>
        <begin position="1"/>
        <end position="15"/>
    </location>
</feature>
<dbReference type="InterPro" id="IPR029033">
    <property type="entry name" value="His_PPase_superfam"/>
</dbReference>
<evidence type="ECO:0000256" key="3">
    <source>
        <dbReference type="SAM" id="Phobius"/>
    </source>
</evidence>
<keyword evidence="3" id="KW-1133">Transmembrane helix</keyword>
<reference evidence="5" key="1">
    <citation type="journal article" date="2012" name="Bioengineered">
        <title>Additional insights into the genome of the oleaginous model alga Nannochloropsis gaditana.</title>
        <authorList>
            <person name="Jinkerson R.E."/>
            <person name="Radakovits R."/>
            <person name="Posewitz M.C."/>
        </authorList>
    </citation>
    <scope>NUCLEOTIDE SEQUENCE</scope>
    <source>
        <strain evidence="5">CCMP526</strain>
    </source>
</reference>
<comment type="similarity">
    <text evidence="1">Belongs to the histidine acid phosphatase family.</text>
</comment>
<proteinExistence type="evidence at transcript level"/>
<evidence type="ECO:0000256" key="4">
    <source>
        <dbReference type="SAM" id="SignalP"/>
    </source>
</evidence>
<dbReference type="Pfam" id="PF00328">
    <property type="entry name" value="His_Phos_2"/>
    <property type="match status" value="1"/>
</dbReference>
<feature type="chain" id="PRO_5013220640" evidence="4">
    <location>
        <begin position="16"/>
        <end position="467"/>
    </location>
</feature>
<gene>
    <name evidence="5" type="ORF">NGATSA_3029900</name>
</gene>